<gene>
    <name evidence="10" type="ORF">H6P81_011288</name>
</gene>
<evidence type="ECO:0000256" key="7">
    <source>
        <dbReference type="PIRSR" id="PIRSR633697-1"/>
    </source>
</evidence>
<dbReference type="GO" id="GO:0006401">
    <property type="term" value="P:RNA catabolic process"/>
    <property type="evidence" value="ECO:0007669"/>
    <property type="project" value="TreeGrafter"/>
</dbReference>
<keyword evidence="4" id="KW-0378">Hydrolase</keyword>
<dbReference type="GO" id="GO:0033897">
    <property type="term" value="F:ribonuclease T2 activity"/>
    <property type="evidence" value="ECO:0007669"/>
    <property type="project" value="InterPro"/>
</dbReference>
<dbReference type="GO" id="GO:0005576">
    <property type="term" value="C:extracellular region"/>
    <property type="evidence" value="ECO:0007669"/>
    <property type="project" value="TreeGrafter"/>
</dbReference>
<dbReference type="Gene3D" id="3.90.730.10">
    <property type="entry name" value="Ribonuclease T2-like"/>
    <property type="match status" value="1"/>
</dbReference>
<evidence type="ECO:0000256" key="2">
    <source>
        <dbReference type="ARBA" id="ARBA00022722"/>
    </source>
</evidence>
<dbReference type="InterPro" id="IPR018188">
    <property type="entry name" value="RNase_T2_His_AS_1"/>
</dbReference>
<feature type="active site" evidence="7">
    <location>
        <position position="120"/>
    </location>
</feature>
<dbReference type="PANTHER" id="PTHR11240">
    <property type="entry name" value="RIBONUCLEASE T2"/>
    <property type="match status" value="1"/>
</dbReference>
<dbReference type="Proteomes" id="UP000825729">
    <property type="component" value="Unassembled WGS sequence"/>
</dbReference>
<keyword evidence="5" id="KW-1015">Disulfide bond</keyword>
<keyword evidence="6" id="KW-0456">Lyase</keyword>
<name>A0AAV7EVJ7_ARIFI</name>
<dbReference type="GO" id="GO:0016787">
    <property type="term" value="F:hydrolase activity"/>
    <property type="evidence" value="ECO:0007669"/>
    <property type="project" value="UniProtKB-KW"/>
</dbReference>
<dbReference type="Pfam" id="PF00445">
    <property type="entry name" value="Ribonuclease_T2"/>
    <property type="match status" value="1"/>
</dbReference>
<accession>A0AAV7EVJ7</accession>
<evidence type="ECO:0000256" key="4">
    <source>
        <dbReference type="ARBA" id="ARBA00022801"/>
    </source>
</evidence>
<dbReference type="FunFam" id="3.90.730.10:FF:000003">
    <property type="entry name" value="Ribonuclease 3"/>
    <property type="match status" value="1"/>
</dbReference>
<reference evidence="10 11" key="1">
    <citation type="submission" date="2021-07" db="EMBL/GenBank/DDBJ databases">
        <title>The Aristolochia fimbriata genome: insights into angiosperm evolution, floral development and chemical biosynthesis.</title>
        <authorList>
            <person name="Jiao Y."/>
        </authorList>
    </citation>
    <scope>NUCLEOTIDE SEQUENCE [LARGE SCALE GENOMIC DNA]</scope>
    <source>
        <strain evidence="10">IBCAS-2021</strain>
        <tissue evidence="10">Leaf</tissue>
    </source>
</reference>
<feature type="active site" evidence="7">
    <location>
        <position position="62"/>
    </location>
</feature>
<sequence>MKSQFSFLLSAFLLTLFAALSSAEEDYDFFYLVLQWPGSYCDTKRSCCYPKSGKPDEDFGIHGLWPNYNDGSYPSNCETGTPFDPSVIANLTSDMQMNWPSLACPSSDGLQFWEHEWEKHGTCSESILTQYQYFQTALNLKQQANLLLLLQDAGISPDGGFYSLKAIREAIEGGIGGHVAGIECNVDEGGNHQLYQIYLCTDTYGTDFIDCPTLPKARCGNRVEFPVF</sequence>
<dbReference type="PROSITE" id="PS00530">
    <property type="entry name" value="RNASE_T2_1"/>
    <property type="match status" value="1"/>
</dbReference>
<dbReference type="SUPFAM" id="SSF55895">
    <property type="entry name" value="Ribonuclease Rh-like"/>
    <property type="match status" value="1"/>
</dbReference>
<evidence type="ECO:0000313" key="10">
    <source>
        <dbReference type="EMBL" id="KAG9451323.1"/>
    </source>
</evidence>
<evidence type="ECO:0000256" key="5">
    <source>
        <dbReference type="ARBA" id="ARBA00023157"/>
    </source>
</evidence>
<evidence type="ECO:0000256" key="6">
    <source>
        <dbReference type="ARBA" id="ARBA00023239"/>
    </source>
</evidence>
<keyword evidence="3" id="KW-0255">Endonuclease</keyword>
<dbReference type="CDD" id="cd01061">
    <property type="entry name" value="RNase_T2_euk"/>
    <property type="match status" value="1"/>
</dbReference>
<evidence type="ECO:0000256" key="3">
    <source>
        <dbReference type="ARBA" id="ARBA00022759"/>
    </source>
</evidence>
<keyword evidence="2" id="KW-0540">Nuclease</keyword>
<dbReference type="PROSITE" id="PS00531">
    <property type="entry name" value="RNASE_T2_2"/>
    <property type="match status" value="1"/>
</dbReference>
<comment type="caution">
    <text evidence="10">The sequence shown here is derived from an EMBL/GenBank/DDBJ whole genome shotgun (WGS) entry which is preliminary data.</text>
</comment>
<proteinExistence type="inferred from homology"/>
<evidence type="ECO:0000313" key="11">
    <source>
        <dbReference type="Proteomes" id="UP000825729"/>
    </source>
</evidence>
<evidence type="ECO:0000256" key="8">
    <source>
        <dbReference type="RuleBase" id="RU004328"/>
    </source>
</evidence>
<comment type="similarity">
    <text evidence="1 8">Belongs to the RNase T2 family.</text>
</comment>
<feature type="active site" evidence="7">
    <location>
        <position position="116"/>
    </location>
</feature>
<dbReference type="InterPro" id="IPR036430">
    <property type="entry name" value="RNase_T2-like_sf"/>
</dbReference>
<dbReference type="InterPro" id="IPR001568">
    <property type="entry name" value="RNase_T2-like"/>
</dbReference>
<protein>
    <submittedName>
        <fullName evidence="10">Uncharacterized protein</fullName>
    </submittedName>
</protein>
<dbReference type="InterPro" id="IPR033130">
    <property type="entry name" value="RNase_T2_His_AS_2"/>
</dbReference>
<dbReference type="GO" id="GO:0003723">
    <property type="term" value="F:RNA binding"/>
    <property type="evidence" value="ECO:0007669"/>
    <property type="project" value="InterPro"/>
</dbReference>
<keyword evidence="9" id="KW-0732">Signal</keyword>
<organism evidence="10 11">
    <name type="scientific">Aristolochia fimbriata</name>
    <name type="common">White veined hardy Dutchman's pipe vine</name>
    <dbReference type="NCBI Taxonomy" id="158543"/>
    <lineage>
        <taxon>Eukaryota</taxon>
        <taxon>Viridiplantae</taxon>
        <taxon>Streptophyta</taxon>
        <taxon>Embryophyta</taxon>
        <taxon>Tracheophyta</taxon>
        <taxon>Spermatophyta</taxon>
        <taxon>Magnoliopsida</taxon>
        <taxon>Magnoliidae</taxon>
        <taxon>Piperales</taxon>
        <taxon>Aristolochiaceae</taxon>
        <taxon>Aristolochia</taxon>
    </lineage>
</organism>
<dbReference type="EMBL" id="JAINDJ010000004">
    <property type="protein sequence ID" value="KAG9451323.1"/>
    <property type="molecule type" value="Genomic_DNA"/>
</dbReference>
<evidence type="ECO:0000256" key="9">
    <source>
        <dbReference type="SAM" id="SignalP"/>
    </source>
</evidence>
<feature type="signal peptide" evidence="9">
    <location>
        <begin position="1"/>
        <end position="23"/>
    </location>
</feature>
<feature type="chain" id="PRO_5043496359" evidence="9">
    <location>
        <begin position="24"/>
        <end position="228"/>
    </location>
</feature>
<dbReference type="PANTHER" id="PTHR11240:SF75">
    <property type="entry name" value="RIBONUCLEASE 3"/>
    <property type="match status" value="1"/>
</dbReference>
<keyword evidence="11" id="KW-1185">Reference proteome</keyword>
<dbReference type="InterPro" id="IPR033697">
    <property type="entry name" value="Ribonuclease_T2_eukaryotic"/>
</dbReference>
<evidence type="ECO:0000256" key="1">
    <source>
        <dbReference type="ARBA" id="ARBA00007469"/>
    </source>
</evidence>
<dbReference type="AlphaFoldDB" id="A0AAV7EVJ7"/>